<reference evidence="2 3" key="1">
    <citation type="submission" date="2019-06" db="EMBL/GenBank/DDBJ databases">
        <title>Genome of new Rhodobacteraceae sp. SM1903.</title>
        <authorList>
            <person name="Ren X."/>
        </authorList>
    </citation>
    <scope>NUCLEOTIDE SEQUENCE [LARGE SCALE GENOMIC DNA]</scope>
    <source>
        <strain evidence="2 3">SM1903</strain>
    </source>
</reference>
<keyword evidence="1" id="KW-1133">Transmembrane helix</keyword>
<dbReference type="Proteomes" id="UP000314011">
    <property type="component" value="Unassembled WGS sequence"/>
</dbReference>
<feature type="transmembrane region" description="Helical" evidence="1">
    <location>
        <begin position="21"/>
        <end position="43"/>
    </location>
</feature>
<accession>A0A5C5GEM8</accession>
<organism evidence="2 3">
    <name type="scientific">Pelagovum pacificum</name>
    <dbReference type="NCBI Taxonomy" id="2588711"/>
    <lineage>
        <taxon>Bacteria</taxon>
        <taxon>Pseudomonadati</taxon>
        <taxon>Pseudomonadota</taxon>
        <taxon>Alphaproteobacteria</taxon>
        <taxon>Rhodobacterales</taxon>
        <taxon>Paracoccaceae</taxon>
        <taxon>Pelagovum</taxon>
    </lineage>
</organism>
<sequence>MILRFLMDGLRRLLREERGSIAVESVLILPILTWCYAGTFVYFDAFRAESINAKATYAIADIMSRETELVPPTYFDSLLRVHRLMTFAQLPTRLRVSVLEWDDDRKDHEIVWSVARGDGGINPMTDAELGEDSPIAAKMPNMLDGEKLIVVESWLPYEPVFNVGLGGFVFEGFTVTRPRYAPQVCYDPGNTGDVNDALC</sequence>
<keyword evidence="1" id="KW-0472">Membrane</keyword>
<evidence type="ECO:0000256" key="1">
    <source>
        <dbReference type="SAM" id="Phobius"/>
    </source>
</evidence>
<evidence type="ECO:0000313" key="3">
    <source>
        <dbReference type="Proteomes" id="UP000314011"/>
    </source>
</evidence>
<proteinExistence type="predicted"/>
<keyword evidence="1" id="KW-0812">Transmembrane</keyword>
<dbReference type="AlphaFoldDB" id="A0A5C5GEM8"/>
<dbReference type="OrthoDB" id="7876207at2"/>
<dbReference type="RefSeq" id="WP_140193875.1">
    <property type="nucleotide sequence ID" value="NZ_CP065915.1"/>
</dbReference>
<evidence type="ECO:0008006" key="4">
    <source>
        <dbReference type="Google" id="ProtNLM"/>
    </source>
</evidence>
<name>A0A5C5GEM8_9RHOB</name>
<gene>
    <name evidence="2" type="ORF">FHY64_07905</name>
</gene>
<dbReference type="EMBL" id="VFFF01000001">
    <property type="protein sequence ID" value="TNY33188.1"/>
    <property type="molecule type" value="Genomic_DNA"/>
</dbReference>
<keyword evidence="3" id="KW-1185">Reference proteome</keyword>
<evidence type="ECO:0000313" key="2">
    <source>
        <dbReference type="EMBL" id="TNY33188.1"/>
    </source>
</evidence>
<comment type="caution">
    <text evidence="2">The sequence shown here is derived from an EMBL/GenBank/DDBJ whole genome shotgun (WGS) entry which is preliminary data.</text>
</comment>
<protein>
    <recommendedName>
        <fullName evidence="4">Pilus assembly protein</fullName>
    </recommendedName>
</protein>